<gene>
    <name evidence="2" type="ORF">DRF58_06970</name>
</gene>
<feature type="transmembrane region" description="Helical" evidence="1">
    <location>
        <begin position="349"/>
        <end position="367"/>
    </location>
</feature>
<feature type="transmembrane region" description="Helical" evidence="1">
    <location>
        <begin position="16"/>
        <end position="34"/>
    </location>
</feature>
<keyword evidence="1" id="KW-0812">Transmembrane</keyword>
<dbReference type="AlphaFoldDB" id="A0A3D9D036"/>
<organism evidence="2 3">
    <name type="scientific">Epilithonimonas hispanica</name>
    <dbReference type="NCBI Taxonomy" id="358687"/>
    <lineage>
        <taxon>Bacteria</taxon>
        <taxon>Pseudomonadati</taxon>
        <taxon>Bacteroidota</taxon>
        <taxon>Flavobacteriia</taxon>
        <taxon>Flavobacteriales</taxon>
        <taxon>Weeksellaceae</taxon>
        <taxon>Chryseobacterium group</taxon>
        <taxon>Epilithonimonas</taxon>
    </lineage>
</organism>
<sequence>MKKKHSFCNSLHPRIFLLKFNFIVFIFLSAFFSAQQNNKEDLLYSKAIKTLYTDPEISEKLGLQLFSNTADVKTKIKALLLLAQVNSILLDYKKSFYYANESLKLAKKNNDYESQINILGFLGIFYQNIELKGLAWSCLNEANELIIKHPLPDSLSYKLGNILLNKAHLYQEDLDCTYANLYYNKAIKLFENAVPIRYSNKINLAVAFTHKALCKLKNNEEDSARYYFNNAIIIANANKSAAVISFAKNGLAELYAQKKDYKKSNAILQESLILAKKSKQMQLELDIYKMLADNYYYLGDDAKAIYFAKLSYRELSDSNNEEASAINKITQSLEEQIDINRSKKNRLTYLVYLLLAVAGIVSLFFIYKIQLMTKLIK</sequence>
<dbReference type="InterPro" id="IPR011990">
    <property type="entry name" value="TPR-like_helical_dom_sf"/>
</dbReference>
<evidence type="ECO:0008006" key="4">
    <source>
        <dbReference type="Google" id="ProtNLM"/>
    </source>
</evidence>
<dbReference type="SUPFAM" id="SSF48452">
    <property type="entry name" value="TPR-like"/>
    <property type="match status" value="2"/>
</dbReference>
<evidence type="ECO:0000313" key="3">
    <source>
        <dbReference type="Proteomes" id="UP000256326"/>
    </source>
</evidence>
<dbReference type="SMART" id="SM00028">
    <property type="entry name" value="TPR"/>
    <property type="match status" value="4"/>
</dbReference>
<keyword evidence="1" id="KW-0472">Membrane</keyword>
<evidence type="ECO:0000256" key="1">
    <source>
        <dbReference type="SAM" id="Phobius"/>
    </source>
</evidence>
<dbReference type="InterPro" id="IPR019734">
    <property type="entry name" value="TPR_rpt"/>
</dbReference>
<dbReference type="Proteomes" id="UP000256326">
    <property type="component" value="Unassembled WGS sequence"/>
</dbReference>
<keyword evidence="1" id="KW-1133">Transmembrane helix</keyword>
<dbReference type="OrthoDB" id="1235397at2"/>
<proteinExistence type="predicted"/>
<reference evidence="2 3" key="1">
    <citation type="journal article" date="2006" name="Int. J. Syst. Evol. Microbiol.">
        <title>Chryseobacterium hispanicum sp. nov., isolated from the drinking water distribution system of Sevilla, Spain.</title>
        <authorList>
            <person name="Gallego V."/>
            <person name="Garcia M.T."/>
            <person name="Ventosa A."/>
        </authorList>
    </citation>
    <scope>NUCLEOTIDE SEQUENCE [LARGE SCALE GENOMIC DNA]</scope>
    <source>
        <strain evidence="2 3">KCTC 22104</strain>
    </source>
</reference>
<comment type="caution">
    <text evidence="2">The sequence shown here is derived from an EMBL/GenBank/DDBJ whole genome shotgun (WGS) entry which is preliminary data.</text>
</comment>
<evidence type="ECO:0000313" key="2">
    <source>
        <dbReference type="EMBL" id="REC71268.1"/>
    </source>
</evidence>
<protein>
    <recommendedName>
        <fullName evidence="4">Tetratricopeptide repeat protein</fullName>
    </recommendedName>
</protein>
<dbReference type="EMBL" id="QNUG01000011">
    <property type="protein sequence ID" value="REC71268.1"/>
    <property type="molecule type" value="Genomic_DNA"/>
</dbReference>
<accession>A0A3D9D036</accession>
<dbReference type="Gene3D" id="1.25.40.10">
    <property type="entry name" value="Tetratricopeptide repeat domain"/>
    <property type="match status" value="2"/>
</dbReference>
<keyword evidence="3" id="KW-1185">Reference proteome</keyword>
<dbReference type="RefSeq" id="WP_116034144.1">
    <property type="nucleotide sequence ID" value="NZ_JBHLVV010000005.1"/>
</dbReference>
<name>A0A3D9D036_9FLAO</name>